<proteinExistence type="predicted"/>
<comment type="caution">
    <text evidence="1">The sequence shown here is derived from an EMBL/GenBank/DDBJ whole genome shotgun (WGS) entry which is preliminary data.</text>
</comment>
<dbReference type="RefSeq" id="WP_004949147.1">
    <property type="nucleotide sequence ID" value="NZ_CP185735.1"/>
</dbReference>
<dbReference type="PANTHER" id="PTHR33639:SF2">
    <property type="entry name" value="DUF393 DOMAIN-CONTAINING PROTEIN"/>
    <property type="match status" value="1"/>
</dbReference>
<reference evidence="1 2" key="1">
    <citation type="submission" date="2017-11" db="EMBL/GenBank/DDBJ databases">
        <title>Genome sequence of the oocydin A producing rhizobacterium Serratia plymuthica 4Rx5.</title>
        <authorList>
            <person name="Matilla M.A."/>
            <person name="Udaondo Z."/>
            <person name="Salmond G.P.C."/>
        </authorList>
    </citation>
    <scope>NUCLEOTIDE SEQUENCE [LARGE SCALE GENOMIC DNA]</scope>
    <source>
        <strain evidence="1 2">4Rx5</strain>
    </source>
</reference>
<dbReference type="Pfam" id="PF04134">
    <property type="entry name" value="DCC1-like"/>
    <property type="match status" value="1"/>
</dbReference>
<protein>
    <submittedName>
        <fullName evidence="1">DUF393 domain-containing protein</fullName>
    </submittedName>
</protein>
<dbReference type="InterPro" id="IPR052927">
    <property type="entry name" value="DCC_oxidoreductase"/>
</dbReference>
<sequence>MNSPKLPPNLSSYLQPGDRVLLFDGECNLCHGLVRFLIRADRQAKILLATVQSAEGQAILSWLGLPTDSVDSIVYLEQGHHWLRSAAFFQALRQLGWPFRLLALARFLPQRLADGVYNAVASNRYRLFGRNDGTALPGADLPGRYLHSGLRRSR</sequence>
<dbReference type="EMBL" id="PESE01000005">
    <property type="protein sequence ID" value="PYD37748.1"/>
    <property type="molecule type" value="Genomic_DNA"/>
</dbReference>
<dbReference type="AlphaFoldDB" id="A0A318NY01"/>
<evidence type="ECO:0000313" key="2">
    <source>
        <dbReference type="Proteomes" id="UP000248196"/>
    </source>
</evidence>
<organism evidence="1 2">
    <name type="scientific">Serratia plymuthica</name>
    <dbReference type="NCBI Taxonomy" id="82996"/>
    <lineage>
        <taxon>Bacteria</taxon>
        <taxon>Pseudomonadati</taxon>
        <taxon>Pseudomonadota</taxon>
        <taxon>Gammaproteobacteria</taxon>
        <taxon>Enterobacterales</taxon>
        <taxon>Yersiniaceae</taxon>
        <taxon>Serratia</taxon>
    </lineage>
</organism>
<dbReference type="Proteomes" id="UP000248196">
    <property type="component" value="Unassembled WGS sequence"/>
</dbReference>
<evidence type="ECO:0000313" key="1">
    <source>
        <dbReference type="EMBL" id="PYD37748.1"/>
    </source>
</evidence>
<gene>
    <name evidence="1" type="ORF">CT690_16905</name>
</gene>
<dbReference type="GO" id="GO:0015035">
    <property type="term" value="F:protein-disulfide reductase activity"/>
    <property type="evidence" value="ECO:0007669"/>
    <property type="project" value="InterPro"/>
</dbReference>
<dbReference type="InterPro" id="IPR007263">
    <property type="entry name" value="DCC1-like"/>
</dbReference>
<name>A0A318NY01_SERPL</name>
<accession>A0A318NY01</accession>
<dbReference type="OrthoDB" id="9785438at2"/>
<dbReference type="PANTHER" id="PTHR33639">
    <property type="entry name" value="THIOL-DISULFIDE OXIDOREDUCTASE DCC"/>
    <property type="match status" value="1"/>
</dbReference>